<dbReference type="InterPro" id="IPR001034">
    <property type="entry name" value="DeoR_HTH"/>
</dbReference>
<keyword evidence="2 6" id="KW-0805">Transcription regulation</keyword>
<dbReference type="InterPro" id="IPR029016">
    <property type="entry name" value="GAF-like_dom_sf"/>
</dbReference>
<dbReference type="SUPFAM" id="SSF46785">
    <property type="entry name" value="Winged helix' DNA-binding domain"/>
    <property type="match status" value="1"/>
</dbReference>
<dbReference type="GO" id="GO:0003677">
    <property type="term" value="F:DNA binding"/>
    <property type="evidence" value="ECO:0007669"/>
    <property type="project" value="InterPro"/>
</dbReference>
<comment type="similarity">
    <text evidence="6">Belongs to the HrcA family.</text>
</comment>
<feature type="region of interest" description="Disordered" evidence="7">
    <location>
        <begin position="324"/>
        <end position="353"/>
    </location>
</feature>
<dbReference type="PIRSF" id="PIRSF005485">
    <property type="entry name" value="HrcA"/>
    <property type="match status" value="1"/>
</dbReference>
<dbReference type="GO" id="GO:0003700">
    <property type="term" value="F:DNA-binding transcription factor activity"/>
    <property type="evidence" value="ECO:0007669"/>
    <property type="project" value="InterPro"/>
</dbReference>
<keyword evidence="1 6" id="KW-0678">Repressor</keyword>
<dbReference type="InterPro" id="IPR002571">
    <property type="entry name" value="HrcA"/>
</dbReference>
<dbReference type="SUPFAM" id="SSF55781">
    <property type="entry name" value="GAF domain-like"/>
    <property type="match status" value="1"/>
</dbReference>
<proteinExistence type="inferred from homology"/>
<evidence type="ECO:0000256" key="5">
    <source>
        <dbReference type="ARBA" id="ARBA00055319"/>
    </source>
</evidence>
<dbReference type="InterPro" id="IPR036388">
    <property type="entry name" value="WH-like_DNA-bd_sf"/>
</dbReference>
<dbReference type="FunFam" id="1.10.10.10:FF:000049">
    <property type="entry name" value="Heat-inducible transcription repressor HrcA"/>
    <property type="match status" value="1"/>
</dbReference>
<evidence type="ECO:0000256" key="6">
    <source>
        <dbReference type="HAMAP-Rule" id="MF_00081"/>
    </source>
</evidence>
<comment type="function">
    <text evidence="5 6">Negative regulator of class I heat shock genes (grpE-dnaK-dnaJ and groELS operons). Prevents heat-shock induction of these operons.</text>
</comment>
<evidence type="ECO:0000313" key="11">
    <source>
        <dbReference type="Proteomes" id="UP000619536"/>
    </source>
</evidence>
<dbReference type="Gene3D" id="1.10.10.10">
    <property type="entry name" value="Winged helix-like DNA-binding domain superfamily/Winged helix DNA-binding domain"/>
    <property type="match status" value="1"/>
</dbReference>
<keyword evidence="3 6" id="KW-0346">Stress response</keyword>
<keyword evidence="4 6" id="KW-0804">Transcription</keyword>
<evidence type="ECO:0000256" key="7">
    <source>
        <dbReference type="SAM" id="MobiDB-lite"/>
    </source>
</evidence>
<dbReference type="GO" id="GO:0045892">
    <property type="term" value="P:negative regulation of DNA-templated transcription"/>
    <property type="evidence" value="ECO:0007669"/>
    <property type="project" value="UniProtKB-UniRule"/>
</dbReference>
<keyword evidence="11" id="KW-1185">Reference proteome</keyword>
<evidence type="ECO:0000256" key="4">
    <source>
        <dbReference type="ARBA" id="ARBA00023163"/>
    </source>
</evidence>
<organism evidence="10 11">
    <name type="scientific">Galliscardovia ingluviei</name>
    <dbReference type="NCBI Taxonomy" id="1769422"/>
    <lineage>
        <taxon>Bacteria</taxon>
        <taxon>Bacillati</taxon>
        <taxon>Actinomycetota</taxon>
        <taxon>Actinomycetes</taxon>
        <taxon>Bifidobacteriales</taxon>
        <taxon>Bifidobacteriaceae</taxon>
        <taxon>Galliscardovia</taxon>
    </lineage>
</organism>
<dbReference type="RefSeq" id="WP_188354728.1">
    <property type="nucleotide sequence ID" value="NZ_BMDH01000001.1"/>
</dbReference>
<name>A0A8J3AFG9_9BIFI</name>
<dbReference type="Pfam" id="PF01628">
    <property type="entry name" value="HrcA"/>
    <property type="match status" value="1"/>
</dbReference>
<evidence type="ECO:0000259" key="8">
    <source>
        <dbReference type="Pfam" id="PF01628"/>
    </source>
</evidence>
<accession>A0A8J3AFG9</accession>
<dbReference type="EMBL" id="BMDH01000001">
    <property type="protein sequence ID" value="GGI13422.1"/>
    <property type="molecule type" value="Genomic_DNA"/>
</dbReference>
<evidence type="ECO:0000256" key="1">
    <source>
        <dbReference type="ARBA" id="ARBA00022491"/>
    </source>
</evidence>
<dbReference type="InterPro" id="IPR036390">
    <property type="entry name" value="WH_DNA-bd_sf"/>
</dbReference>
<dbReference type="InterPro" id="IPR023120">
    <property type="entry name" value="WHTH_transcript_rep_HrcA_IDD"/>
</dbReference>
<dbReference type="Gene3D" id="3.30.450.40">
    <property type="match status" value="2"/>
</dbReference>
<dbReference type="Gene3D" id="3.30.390.60">
    <property type="entry name" value="Heat-inducible transcription repressor hrca homolog, domain 3"/>
    <property type="match status" value="1"/>
</dbReference>
<dbReference type="Proteomes" id="UP000619536">
    <property type="component" value="Unassembled WGS sequence"/>
</dbReference>
<gene>
    <name evidence="6 10" type="primary">hrcA</name>
    <name evidence="10" type="ORF">GCM10007377_05880</name>
</gene>
<dbReference type="PANTHER" id="PTHR34824">
    <property type="entry name" value="HEAT-INDUCIBLE TRANSCRIPTION REPRESSOR HRCA"/>
    <property type="match status" value="1"/>
</dbReference>
<feature type="domain" description="Heat-inducible transcription repressor HrcA C-terminal" evidence="8">
    <location>
        <begin position="103"/>
        <end position="376"/>
    </location>
</feature>
<dbReference type="PANTHER" id="PTHR34824:SF1">
    <property type="entry name" value="HEAT-INDUCIBLE TRANSCRIPTION REPRESSOR HRCA"/>
    <property type="match status" value="1"/>
</dbReference>
<feature type="domain" description="HTH deoR-type" evidence="9">
    <location>
        <begin position="34"/>
        <end position="62"/>
    </location>
</feature>
<evidence type="ECO:0000256" key="3">
    <source>
        <dbReference type="ARBA" id="ARBA00023016"/>
    </source>
</evidence>
<evidence type="ECO:0000256" key="2">
    <source>
        <dbReference type="ARBA" id="ARBA00023015"/>
    </source>
</evidence>
<dbReference type="HAMAP" id="MF_00081">
    <property type="entry name" value="HrcA"/>
    <property type="match status" value="1"/>
</dbReference>
<dbReference type="NCBIfam" id="TIGR00331">
    <property type="entry name" value="hrcA"/>
    <property type="match status" value="1"/>
</dbReference>
<dbReference type="AlphaFoldDB" id="A0A8J3AFG9"/>
<evidence type="ECO:0000313" key="10">
    <source>
        <dbReference type="EMBL" id="GGI13422.1"/>
    </source>
</evidence>
<sequence>MAQDRRMVVLRAVVEDYIRTQEPVGSSTLAKNHQLGVSSATIRNDMAALEEEGYLTQPHTSAGRVPTDKGYRTFVDRLATVVPLSQAQRDGIRTFLSGSVDLDDVLRRAARLLAQITGQVAVVAAPSPARSRLRHLELVPLGPHTILLVIIGDTGRVEQRTLSVHEELSMDVLAALSKTINAHNAEQPLKYVAGQLHALQVPHQQQELVLAIARVCEELAAQEQSNQIYMAGASQLTHTHTVDLTTIRPLLDALEEQMVVMKLMTTLAQVSQSHGVGVAIGAETQTPGLLHASVVTSGYGLSNVVYDDVADGSSMESGMSADAYQHRSSGGVHDMESGEQTQQHTDAADVTTHPTGEPLAVIGSIGPTHMDYAATIAAVRAVAMYLTDFMGDA</sequence>
<reference evidence="10" key="1">
    <citation type="journal article" date="2014" name="Int. J. Syst. Evol. Microbiol.">
        <title>Complete genome sequence of Corynebacterium casei LMG S-19264T (=DSM 44701T), isolated from a smear-ripened cheese.</title>
        <authorList>
            <consortium name="US DOE Joint Genome Institute (JGI-PGF)"/>
            <person name="Walter F."/>
            <person name="Albersmeier A."/>
            <person name="Kalinowski J."/>
            <person name="Ruckert C."/>
        </authorList>
    </citation>
    <scope>NUCLEOTIDE SEQUENCE</scope>
    <source>
        <strain evidence="10">CCM 8606</strain>
    </source>
</reference>
<protein>
    <recommendedName>
        <fullName evidence="6">Heat-inducible transcription repressor HrcA</fullName>
    </recommendedName>
</protein>
<dbReference type="Pfam" id="PF08220">
    <property type="entry name" value="HTH_DeoR"/>
    <property type="match status" value="1"/>
</dbReference>
<comment type="caution">
    <text evidence="10">The sequence shown here is derived from an EMBL/GenBank/DDBJ whole genome shotgun (WGS) entry which is preliminary data.</text>
</comment>
<dbReference type="InterPro" id="IPR021153">
    <property type="entry name" value="HrcA_C"/>
</dbReference>
<reference evidence="10" key="2">
    <citation type="submission" date="2020-09" db="EMBL/GenBank/DDBJ databases">
        <authorList>
            <person name="Sun Q."/>
            <person name="Sedlacek I."/>
        </authorList>
    </citation>
    <scope>NUCLEOTIDE SEQUENCE</scope>
    <source>
        <strain evidence="10">CCM 8606</strain>
    </source>
</reference>
<evidence type="ECO:0000259" key="9">
    <source>
        <dbReference type="Pfam" id="PF08220"/>
    </source>
</evidence>